<gene>
    <name evidence="5" type="ORF">B1B_02276</name>
</gene>
<dbReference type="InterPro" id="IPR001892">
    <property type="entry name" value="Ribosomal_uS13"/>
</dbReference>
<reference evidence="5" key="1">
    <citation type="submission" date="2013-08" db="EMBL/GenBank/DDBJ databases">
        <authorList>
            <person name="Mendez C."/>
            <person name="Richter M."/>
            <person name="Ferrer M."/>
            <person name="Sanchez J."/>
        </authorList>
    </citation>
    <scope>NUCLEOTIDE SEQUENCE</scope>
</reference>
<evidence type="ECO:0000256" key="3">
    <source>
        <dbReference type="ARBA" id="ARBA00023274"/>
    </source>
</evidence>
<dbReference type="InterPro" id="IPR027437">
    <property type="entry name" value="Rbsml_uS13_C"/>
</dbReference>
<dbReference type="InterPro" id="IPR010979">
    <property type="entry name" value="Ribosomal_uS13-like_H2TH"/>
</dbReference>
<dbReference type="PROSITE" id="PS00646">
    <property type="entry name" value="RIBOSOMAL_S13_1"/>
    <property type="match status" value="1"/>
</dbReference>
<keyword evidence="3" id="KW-0687">Ribonucleoprotein</keyword>
<evidence type="ECO:0000256" key="1">
    <source>
        <dbReference type="ARBA" id="ARBA00008080"/>
    </source>
</evidence>
<dbReference type="SUPFAM" id="SSF46946">
    <property type="entry name" value="S13-like H2TH domain"/>
    <property type="match status" value="1"/>
</dbReference>
<dbReference type="GO" id="GO:0003723">
    <property type="term" value="F:RNA binding"/>
    <property type="evidence" value="ECO:0007669"/>
    <property type="project" value="InterPro"/>
</dbReference>
<accession>T1C2R5</accession>
<evidence type="ECO:0000256" key="2">
    <source>
        <dbReference type="ARBA" id="ARBA00022980"/>
    </source>
</evidence>
<dbReference type="GO" id="GO:0003735">
    <property type="term" value="F:structural constituent of ribosome"/>
    <property type="evidence" value="ECO:0007669"/>
    <property type="project" value="InterPro"/>
</dbReference>
<dbReference type="GO" id="GO:1990904">
    <property type="term" value="C:ribonucleoprotein complex"/>
    <property type="evidence" value="ECO:0007669"/>
    <property type="project" value="UniProtKB-KW"/>
</dbReference>
<dbReference type="GO" id="GO:0006412">
    <property type="term" value="P:translation"/>
    <property type="evidence" value="ECO:0007669"/>
    <property type="project" value="InterPro"/>
</dbReference>
<feature type="compositionally biased region" description="Low complexity" evidence="4">
    <location>
        <begin position="89"/>
        <end position="132"/>
    </location>
</feature>
<name>T1C2R5_9ZZZZ</name>
<sequence>MINHPREYAQGETLHYIGPDLETGRRDDINLMKMIRSYRGVRHERGQKVRGQRTRSNGRTGMAAGVIKKTAREAAAGKAREESGGGGAAPAATPAAAPAAVPAKGGAPAPAKGAAPAKPAPAPAKGAPAKKE</sequence>
<dbReference type="EMBL" id="AUZY01001344">
    <property type="protein sequence ID" value="EQD75158.1"/>
    <property type="molecule type" value="Genomic_DNA"/>
</dbReference>
<protein>
    <submittedName>
        <fullName evidence="5">30S ribosomal protein S13P</fullName>
    </submittedName>
</protein>
<feature type="region of interest" description="Disordered" evidence="4">
    <location>
        <begin position="41"/>
        <end position="132"/>
    </location>
</feature>
<reference evidence="5" key="2">
    <citation type="journal article" date="2014" name="ISME J.">
        <title>Microbial stratification in low pH oxic and suboxic macroscopic growths along an acid mine drainage.</title>
        <authorList>
            <person name="Mendez-Garcia C."/>
            <person name="Mesa V."/>
            <person name="Sprenger R.R."/>
            <person name="Richter M."/>
            <person name="Diez M.S."/>
            <person name="Solano J."/>
            <person name="Bargiela R."/>
            <person name="Golyshina O.V."/>
            <person name="Manteca A."/>
            <person name="Ramos J.L."/>
            <person name="Gallego J.R."/>
            <person name="Llorente I."/>
            <person name="Martins Dos Santos V.A."/>
            <person name="Jensen O.N."/>
            <person name="Pelaez A.I."/>
            <person name="Sanchez J."/>
            <person name="Ferrer M."/>
        </authorList>
    </citation>
    <scope>NUCLEOTIDE SEQUENCE</scope>
</reference>
<dbReference type="InterPro" id="IPR018269">
    <property type="entry name" value="Ribosomal_uS13_CS"/>
</dbReference>
<dbReference type="Pfam" id="PF00416">
    <property type="entry name" value="Ribosomal_S13"/>
    <property type="match status" value="1"/>
</dbReference>
<dbReference type="AlphaFoldDB" id="T1C2R5"/>
<dbReference type="Gene3D" id="4.10.910.10">
    <property type="entry name" value="30s ribosomal protein s13, domain 2"/>
    <property type="match status" value="1"/>
</dbReference>
<proteinExistence type="inferred from homology"/>
<evidence type="ECO:0000313" key="5">
    <source>
        <dbReference type="EMBL" id="EQD75158.1"/>
    </source>
</evidence>
<dbReference type="PROSITE" id="PS50159">
    <property type="entry name" value="RIBOSOMAL_S13_2"/>
    <property type="match status" value="1"/>
</dbReference>
<comment type="similarity">
    <text evidence="1">Belongs to the universal ribosomal protein uS13 family.</text>
</comment>
<comment type="caution">
    <text evidence="5">The sequence shown here is derived from an EMBL/GenBank/DDBJ whole genome shotgun (WGS) entry which is preliminary data.</text>
</comment>
<organism evidence="5">
    <name type="scientific">mine drainage metagenome</name>
    <dbReference type="NCBI Taxonomy" id="410659"/>
    <lineage>
        <taxon>unclassified sequences</taxon>
        <taxon>metagenomes</taxon>
        <taxon>ecological metagenomes</taxon>
    </lineage>
</organism>
<dbReference type="GO" id="GO:0005840">
    <property type="term" value="C:ribosome"/>
    <property type="evidence" value="ECO:0007669"/>
    <property type="project" value="UniProtKB-KW"/>
</dbReference>
<evidence type="ECO:0000256" key="4">
    <source>
        <dbReference type="SAM" id="MobiDB-lite"/>
    </source>
</evidence>
<keyword evidence="2 5" id="KW-0689">Ribosomal protein</keyword>